<gene>
    <name evidence="2" type="ORF">KIN20_005979</name>
</gene>
<organism evidence="2 3">
    <name type="scientific">Parelaphostrongylus tenuis</name>
    <name type="common">Meningeal worm</name>
    <dbReference type="NCBI Taxonomy" id="148309"/>
    <lineage>
        <taxon>Eukaryota</taxon>
        <taxon>Metazoa</taxon>
        <taxon>Ecdysozoa</taxon>
        <taxon>Nematoda</taxon>
        <taxon>Chromadorea</taxon>
        <taxon>Rhabditida</taxon>
        <taxon>Rhabditina</taxon>
        <taxon>Rhabditomorpha</taxon>
        <taxon>Strongyloidea</taxon>
        <taxon>Metastrongylidae</taxon>
        <taxon>Parelaphostrongylus</taxon>
    </lineage>
</organism>
<dbReference type="AlphaFoldDB" id="A0AAD5M0Z6"/>
<evidence type="ECO:0000313" key="2">
    <source>
        <dbReference type="EMBL" id="KAJ1350237.1"/>
    </source>
</evidence>
<accession>A0AAD5M0Z6</accession>
<feature type="compositionally biased region" description="Polar residues" evidence="1">
    <location>
        <begin position="1"/>
        <end position="13"/>
    </location>
</feature>
<proteinExistence type="predicted"/>
<feature type="compositionally biased region" description="Basic and acidic residues" evidence="1">
    <location>
        <begin position="209"/>
        <end position="232"/>
    </location>
</feature>
<dbReference type="EMBL" id="JAHQIW010000818">
    <property type="protein sequence ID" value="KAJ1350237.1"/>
    <property type="molecule type" value="Genomic_DNA"/>
</dbReference>
<feature type="region of interest" description="Disordered" evidence="1">
    <location>
        <begin position="182"/>
        <end position="232"/>
    </location>
</feature>
<evidence type="ECO:0000313" key="3">
    <source>
        <dbReference type="Proteomes" id="UP001196413"/>
    </source>
</evidence>
<sequence length="278" mass="30936">MMNNDSVSNTPCATENAAEKKRADSSLDEVFDGNVVLYTDTSERLPLYISSDNDGLSEEHFGDTSLSSDASETNSVYHSFVSDGSSKEDFDDSFVSCLEDTTRSREESLFDISPKPPNRDGLSEELCEDYFFSCLEDTLQTREENLSNISPRPLNSYGLSNELCGDSFVTCFEYPAQTREEEFSKMSPKSVTNDGLSEELYGDPSFGYSEERTRTSQASENEKESAKSAASRDFKCLSEKIHGLKFNFVLRDSIKEESTLRDNCKDLNVSSAMPGVQG</sequence>
<protein>
    <submittedName>
        <fullName evidence="2">Uncharacterized protein</fullName>
    </submittedName>
</protein>
<keyword evidence="3" id="KW-1185">Reference proteome</keyword>
<evidence type="ECO:0000256" key="1">
    <source>
        <dbReference type="SAM" id="MobiDB-lite"/>
    </source>
</evidence>
<reference evidence="2" key="1">
    <citation type="submission" date="2021-06" db="EMBL/GenBank/DDBJ databases">
        <title>Parelaphostrongylus tenuis whole genome reference sequence.</title>
        <authorList>
            <person name="Garwood T.J."/>
            <person name="Larsen P.A."/>
            <person name="Fountain-Jones N.M."/>
            <person name="Garbe J.R."/>
            <person name="Macchietto M.G."/>
            <person name="Kania S.A."/>
            <person name="Gerhold R.W."/>
            <person name="Richards J.E."/>
            <person name="Wolf T.M."/>
        </authorList>
    </citation>
    <scope>NUCLEOTIDE SEQUENCE</scope>
    <source>
        <strain evidence="2">MNPRO001-30</strain>
        <tissue evidence="2">Meninges</tissue>
    </source>
</reference>
<dbReference type="Proteomes" id="UP001196413">
    <property type="component" value="Unassembled WGS sequence"/>
</dbReference>
<feature type="region of interest" description="Disordered" evidence="1">
    <location>
        <begin position="1"/>
        <end position="25"/>
    </location>
</feature>
<comment type="caution">
    <text evidence="2">The sequence shown here is derived from an EMBL/GenBank/DDBJ whole genome shotgun (WGS) entry which is preliminary data.</text>
</comment>
<name>A0AAD5M0Z6_PARTN</name>